<evidence type="ECO:0008006" key="3">
    <source>
        <dbReference type="Google" id="ProtNLM"/>
    </source>
</evidence>
<protein>
    <recommendedName>
        <fullName evidence="3">Antitoxin HicB</fullName>
    </recommendedName>
</protein>
<reference evidence="1 2" key="1">
    <citation type="submission" date="2016-10" db="EMBL/GenBank/DDBJ databases">
        <authorList>
            <person name="Varghese N."/>
            <person name="Submissions S."/>
        </authorList>
    </citation>
    <scope>NUCLEOTIDE SEQUENCE [LARGE SCALE GENOMIC DNA]</scope>
    <source>
        <strain evidence="1 2">IAM 15147</strain>
    </source>
</reference>
<comment type="caution">
    <text evidence="1">The sequence shown here is derived from an EMBL/GenBank/DDBJ whole genome shotgun (WGS) entry which is preliminary data.</text>
</comment>
<dbReference type="RefSeq" id="WP_092917272.1">
    <property type="nucleotide sequence ID" value="NZ_FOZN01000002.1"/>
</dbReference>
<name>A0AA94HMB3_9MICO</name>
<keyword evidence="2" id="KW-1185">Reference proteome</keyword>
<dbReference type="AlphaFoldDB" id="A0AA94HMB3"/>
<evidence type="ECO:0000313" key="1">
    <source>
        <dbReference type="EMBL" id="SFS10726.1"/>
    </source>
</evidence>
<accession>A0AA94HMB3</accession>
<gene>
    <name evidence="1" type="ORF">SAMN04487783_1452</name>
</gene>
<evidence type="ECO:0000313" key="2">
    <source>
        <dbReference type="Proteomes" id="UP000198506"/>
    </source>
</evidence>
<organism evidence="1 2">
    <name type="scientific">Agrococcus baldri</name>
    <dbReference type="NCBI Taxonomy" id="153730"/>
    <lineage>
        <taxon>Bacteria</taxon>
        <taxon>Bacillati</taxon>
        <taxon>Actinomycetota</taxon>
        <taxon>Actinomycetes</taxon>
        <taxon>Micrococcales</taxon>
        <taxon>Microbacteriaceae</taxon>
        <taxon>Agrococcus</taxon>
    </lineage>
</organism>
<proteinExistence type="predicted"/>
<sequence>MIAKRTLRVDAHREGRWWVFEMPEIEAGGQAASFAELAREAQGAAAAYLDVTPDSIDVDVHVQGLDDALRTWADGEAAEARARAAQAAAAAQKRDAIVTLTQRYGLSAIDAGRVVGISKQRVYQLIGAKGNRERR</sequence>
<dbReference type="EMBL" id="FOZN01000002">
    <property type="protein sequence ID" value="SFS10726.1"/>
    <property type="molecule type" value="Genomic_DNA"/>
</dbReference>
<dbReference type="Proteomes" id="UP000198506">
    <property type="component" value="Unassembled WGS sequence"/>
</dbReference>